<protein>
    <recommendedName>
        <fullName evidence="3">Transglutaminase-like domain-containing protein</fullName>
    </recommendedName>
</protein>
<dbReference type="Gene3D" id="2.60.40.10">
    <property type="entry name" value="Immunoglobulins"/>
    <property type="match status" value="2"/>
</dbReference>
<proteinExistence type="inferred from homology"/>
<dbReference type="InterPro" id="IPR008958">
    <property type="entry name" value="Transglutaminase_C"/>
</dbReference>
<feature type="active site" evidence="2">
    <location>
        <position position="260"/>
    </location>
</feature>
<keyword evidence="5" id="KW-1185">Reference proteome</keyword>
<gene>
    <name evidence="4" type="ORF">FQN60_006700</name>
</gene>
<dbReference type="SMART" id="SM00460">
    <property type="entry name" value="TGc"/>
    <property type="match status" value="1"/>
</dbReference>
<feature type="active site" evidence="2">
    <location>
        <position position="342"/>
    </location>
</feature>
<dbReference type="InterPro" id="IPR001102">
    <property type="entry name" value="Transglutaminase_N"/>
</dbReference>
<dbReference type="PANTHER" id="PTHR11590">
    <property type="entry name" value="PROTEIN-GLUTAMINE GAMMA-GLUTAMYLTRANSFERASE"/>
    <property type="match status" value="1"/>
</dbReference>
<dbReference type="InterPro" id="IPR038765">
    <property type="entry name" value="Papain-like_cys_pep_sf"/>
</dbReference>
<dbReference type="PIRSF" id="PIRSF000459">
    <property type="entry name" value="TGM_EBP42"/>
    <property type="match status" value="1"/>
</dbReference>
<feature type="non-terminal residue" evidence="4">
    <location>
        <position position="599"/>
    </location>
</feature>
<feature type="active site" evidence="2">
    <location>
        <position position="319"/>
    </location>
</feature>
<dbReference type="AlphaFoldDB" id="A0A5J5CCY1"/>
<dbReference type="InterPro" id="IPR002931">
    <property type="entry name" value="Transglutaminase-like"/>
</dbReference>
<comment type="similarity">
    <text evidence="1">Belongs to the transglutaminase superfamily. Transglutaminase family.</text>
</comment>
<dbReference type="InterPro" id="IPR036238">
    <property type="entry name" value="Transglutaminase_C_sf"/>
</dbReference>
<evidence type="ECO:0000259" key="3">
    <source>
        <dbReference type="SMART" id="SM00460"/>
    </source>
</evidence>
<evidence type="ECO:0000313" key="5">
    <source>
        <dbReference type="Proteomes" id="UP000327493"/>
    </source>
</evidence>
<dbReference type="SUPFAM" id="SSF81296">
    <property type="entry name" value="E set domains"/>
    <property type="match status" value="1"/>
</dbReference>
<name>A0A5J5CCY1_9PERO</name>
<reference evidence="4 5" key="1">
    <citation type="submission" date="2019-08" db="EMBL/GenBank/DDBJ databases">
        <title>A chromosome-level genome assembly, high-density linkage maps, and genome scans reveal the genomic architecture of hybrid incompatibilities underlying speciation via character displacement in darters (Percidae: Etheostominae).</title>
        <authorList>
            <person name="Moran R.L."/>
            <person name="Catchen J.M."/>
            <person name="Fuller R.C."/>
        </authorList>
    </citation>
    <scope>NUCLEOTIDE SEQUENCE [LARGE SCALE GENOMIC DNA]</scope>
    <source>
        <strain evidence="4">EspeVRDwgs_2016</strain>
        <tissue evidence="4">Muscle</tissue>
    </source>
</reference>
<dbReference type="SUPFAM" id="SSF54001">
    <property type="entry name" value="Cysteine proteinases"/>
    <property type="match status" value="1"/>
</dbReference>
<evidence type="ECO:0000256" key="1">
    <source>
        <dbReference type="ARBA" id="ARBA00005968"/>
    </source>
</evidence>
<dbReference type="Pfam" id="PF00868">
    <property type="entry name" value="Transglut_N"/>
    <property type="match status" value="1"/>
</dbReference>
<dbReference type="InterPro" id="IPR014756">
    <property type="entry name" value="Ig_E-set"/>
</dbReference>
<dbReference type="InterPro" id="IPR036985">
    <property type="entry name" value="Transglutaminase-like_sf"/>
</dbReference>
<accession>A0A5J5CCY1</accession>
<dbReference type="Pfam" id="PF01841">
    <property type="entry name" value="Transglut_core"/>
    <property type="match status" value="1"/>
</dbReference>
<dbReference type="Proteomes" id="UP000327493">
    <property type="component" value="Chromosome 24"/>
</dbReference>
<dbReference type="EMBL" id="VOFY01000024">
    <property type="protein sequence ID" value="KAA8579607.1"/>
    <property type="molecule type" value="Genomic_DNA"/>
</dbReference>
<dbReference type="GO" id="GO:0007399">
    <property type="term" value="P:nervous system development"/>
    <property type="evidence" value="ECO:0007669"/>
    <property type="project" value="UniProtKB-ARBA"/>
</dbReference>
<dbReference type="Pfam" id="PF00927">
    <property type="entry name" value="Transglut_C"/>
    <property type="match status" value="1"/>
</dbReference>
<organism evidence="4 5">
    <name type="scientific">Etheostoma spectabile</name>
    <name type="common">orangethroat darter</name>
    <dbReference type="NCBI Taxonomy" id="54343"/>
    <lineage>
        <taxon>Eukaryota</taxon>
        <taxon>Metazoa</taxon>
        <taxon>Chordata</taxon>
        <taxon>Craniata</taxon>
        <taxon>Vertebrata</taxon>
        <taxon>Euteleostomi</taxon>
        <taxon>Actinopterygii</taxon>
        <taxon>Neopterygii</taxon>
        <taxon>Teleostei</taxon>
        <taxon>Neoteleostei</taxon>
        <taxon>Acanthomorphata</taxon>
        <taxon>Eupercaria</taxon>
        <taxon>Perciformes</taxon>
        <taxon>Percoidei</taxon>
        <taxon>Percidae</taxon>
        <taxon>Etheostomatinae</taxon>
        <taxon>Etheostoma</taxon>
    </lineage>
</organism>
<dbReference type="SUPFAM" id="SSF49309">
    <property type="entry name" value="Transglutaminase, two C-terminal domains"/>
    <property type="match status" value="2"/>
</dbReference>
<dbReference type="InterPro" id="IPR050779">
    <property type="entry name" value="Transglutaminase"/>
</dbReference>
<sequence>MSPSKRKFNPFKGRYPEKMSTSNLVGLEEDFPEFEAFPDFPTARAPAPDGTSPSVQNVDMCQQINKPQHNTSAYDTPNLVVRRGLEFQMKVTFDRPLAESDDFQLEFVIGENPTPSRDSLVAVTFNSRNGGPWTGRIVDRQDVTLTLGITPTPDALVGRFQTYVVFVAGTGMQRSKRDAATDLYMLFNAWYDAVFLPNEAERNEYVLNDHGVMYQGSFENRESKDWVYGQLGRSPTSWTGSVQILLQYAKTGVPVSFAQCWVYAGVFNTFLRALGIPARTVTNFNSAHDSNGNLKTELICLPDGSPDRENTRDSIWNYHCWNEVFIKRDDLPADLGGWQVVDATPQEMSDGITDRHRQRKTEGSTDTWILNMLFVLQDIFAVNSDVVYSKRDRYGTLTPYRVERDYIGKGVFTKSVGSDSPNNITHTYKYPIDLRTLGDVGVGDEVKLGQDAIVQVDFYNQSNVPTTIEANLTGSVIFYTGIRANPLKNHKFTITVPANQMKTEMVKIPADEYMPLLGTQRCLQFIISGSPMVQQEMFVNVSFTNPFNFALKSCSLSMEGAGAMSEKTHFYKVIEPQASIAWKESFNPRLDGNRSLVAV</sequence>
<dbReference type="GO" id="GO:0003810">
    <property type="term" value="F:protein-glutamine gamma-glutamyltransferase activity"/>
    <property type="evidence" value="ECO:0007669"/>
    <property type="project" value="InterPro"/>
</dbReference>
<feature type="domain" description="Transglutaminase-like" evidence="3">
    <location>
        <begin position="252"/>
        <end position="345"/>
    </location>
</feature>
<dbReference type="InterPro" id="IPR023608">
    <property type="entry name" value="Transglutaminase_animal"/>
</dbReference>
<dbReference type="InterPro" id="IPR013783">
    <property type="entry name" value="Ig-like_fold"/>
</dbReference>
<comment type="caution">
    <text evidence="4">The sequence shown here is derived from an EMBL/GenBank/DDBJ whole genome shotgun (WGS) entry which is preliminary data.</text>
</comment>
<evidence type="ECO:0000313" key="4">
    <source>
        <dbReference type="EMBL" id="KAA8579607.1"/>
    </source>
</evidence>
<dbReference type="Gene3D" id="3.90.260.10">
    <property type="entry name" value="Transglutaminase-like"/>
    <property type="match status" value="2"/>
</dbReference>
<evidence type="ECO:0000256" key="2">
    <source>
        <dbReference type="PIRSR" id="PIRSR000459-1"/>
    </source>
</evidence>
<dbReference type="PANTHER" id="PTHR11590:SF42">
    <property type="entry name" value="COAGULATION FACTOR XIII A CHAIN"/>
    <property type="match status" value="1"/>
</dbReference>
<dbReference type="GO" id="GO:0072378">
    <property type="term" value="P:blood coagulation, fibrin clot formation"/>
    <property type="evidence" value="ECO:0007669"/>
    <property type="project" value="TreeGrafter"/>
</dbReference>